<keyword evidence="3" id="KW-1185">Reference proteome</keyword>
<gene>
    <name evidence="2" type="ORF">DSLASN_08880</name>
</gene>
<sequence>MSVIVWVIFSMTMGHGMASAGDVMEKLTIDAFIATAESDLKFLNQGELTLDLEGAPKSTPYLDRVEFRTKTEEFDVYKQKYSLRFYPKGWGETLYTKRASELESESCRAEQHDYYNDAVKQRYDLALDYLETRALIQLTTQLTTVCEDRVHVLRKKSSGSLSFDISDLIEAEEVLTGLRLERVGLENKMTALMHQIRLAANSQAPIAFDSVSLVRVSTIKKRIPELIPETTVNNIGLQDQKNRVDLADNKYKLEQAKTRDYLSFVQVSYDNDEYDDLQKAYSLELAIKLPFVRSDREEMNRRKVTYMKERLKYEEEKREISEQRTSLMRSLDRLIEQYSILEANKNNGDADVSFKAYLNMDGVDPLNLLKIKESLIKSDIQLVKTGFDIRNRFVALLDLTGQLSQKPVKNYMAL</sequence>
<proteinExistence type="predicted"/>
<dbReference type="Proteomes" id="UP001320148">
    <property type="component" value="Chromosome"/>
</dbReference>
<organism evidence="2 3">
    <name type="scientific">Desulfoluna limicola</name>
    <dbReference type="NCBI Taxonomy" id="2810562"/>
    <lineage>
        <taxon>Bacteria</taxon>
        <taxon>Pseudomonadati</taxon>
        <taxon>Thermodesulfobacteriota</taxon>
        <taxon>Desulfobacteria</taxon>
        <taxon>Desulfobacterales</taxon>
        <taxon>Desulfolunaceae</taxon>
        <taxon>Desulfoluna</taxon>
    </lineage>
</organism>
<dbReference type="Gene3D" id="1.20.1600.10">
    <property type="entry name" value="Outer membrane efflux proteins (OEP)"/>
    <property type="match status" value="1"/>
</dbReference>
<evidence type="ECO:0008006" key="4">
    <source>
        <dbReference type="Google" id="ProtNLM"/>
    </source>
</evidence>
<evidence type="ECO:0000313" key="3">
    <source>
        <dbReference type="Proteomes" id="UP001320148"/>
    </source>
</evidence>
<accession>A0ABM7PDH2</accession>
<feature type="coiled-coil region" evidence="1">
    <location>
        <begin position="296"/>
        <end position="337"/>
    </location>
</feature>
<reference evidence="2 3" key="1">
    <citation type="submission" date="2021-02" db="EMBL/GenBank/DDBJ databases">
        <title>Complete genome of Desulfoluna sp. strain ASN36.</title>
        <authorList>
            <person name="Takahashi A."/>
            <person name="Kojima H."/>
            <person name="Fukui M."/>
        </authorList>
    </citation>
    <scope>NUCLEOTIDE SEQUENCE [LARGE SCALE GENOMIC DNA]</scope>
    <source>
        <strain evidence="2 3">ASN36</strain>
    </source>
</reference>
<name>A0ABM7PDH2_9BACT</name>
<keyword evidence="1" id="KW-0175">Coiled coil</keyword>
<evidence type="ECO:0000313" key="2">
    <source>
        <dbReference type="EMBL" id="BCS95256.1"/>
    </source>
</evidence>
<protein>
    <recommendedName>
        <fullName evidence="4">Outer membrane efflux protein</fullName>
    </recommendedName>
</protein>
<dbReference type="SUPFAM" id="SSF56954">
    <property type="entry name" value="Outer membrane efflux proteins (OEP)"/>
    <property type="match status" value="1"/>
</dbReference>
<dbReference type="EMBL" id="AP024488">
    <property type="protein sequence ID" value="BCS95256.1"/>
    <property type="molecule type" value="Genomic_DNA"/>
</dbReference>
<evidence type="ECO:0000256" key="1">
    <source>
        <dbReference type="SAM" id="Coils"/>
    </source>
</evidence>